<feature type="region of interest" description="Disordered" evidence="2">
    <location>
        <begin position="1"/>
        <end position="73"/>
    </location>
</feature>
<keyword evidence="1" id="KW-0175">Coiled coil</keyword>
<protein>
    <submittedName>
        <fullName evidence="3">Uncharacterized protein</fullName>
    </submittedName>
</protein>
<dbReference type="EMBL" id="PJQD01000116">
    <property type="protein sequence ID" value="POY70492.1"/>
    <property type="molecule type" value="Genomic_DNA"/>
</dbReference>
<proteinExistence type="predicted"/>
<evidence type="ECO:0000313" key="3">
    <source>
        <dbReference type="EMBL" id="POY70492.1"/>
    </source>
</evidence>
<dbReference type="AlphaFoldDB" id="A0A2S5B127"/>
<dbReference type="OrthoDB" id="10471920at2759"/>
<feature type="compositionally biased region" description="Polar residues" evidence="2">
    <location>
        <begin position="683"/>
        <end position="700"/>
    </location>
</feature>
<feature type="compositionally biased region" description="Pro residues" evidence="2">
    <location>
        <begin position="41"/>
        <end position="66"/>
    </location>
</feature>
<comment type="caution">
    <text evidence="3">The sequence shown here is derived from an EMBL/GenBank/DDBJ whole genome shotgun (WGS) entry which is preliminary data.</text>
</comment>
<dbReference type="PANTHER" id="PTHR48125:SF10">
    <property type="entry name" value="OS12G0136300 PROTEIN"/>
    <property type="match status" value="1"/>
</dbReference>
<feature type="compositionally biased region" description="Low complexity" evidence="2">
    <location>
        <begin position="395"/>
        <end position="405"/>
    </location>
</feature>
<feature type="region of interest" description="Disordered" evidence="2">
    <location>
        <begin position="665"/>
        <end position="769"/>
    </location>
</feature>
<evidence type="ECO:0000313" key="4">
    <source>
        <dbReference type="Proteomes" id="UP000237144"/>
    </source>
</evidence>
<gene>
    <name evidence="3" type="ORF">BMF94_6560</name>
</gene>
<keyword evidence="4" id="KW-1185">Reference proteome</keyword>
<evidence type="ECO:0000256" key="1">
    <source>
        <dbReference type="SAM" id="Coils"/>
    </source>
</evidence>
<reference evidence="3 4" key="1">
    <citation type="journal article" date="2018" name="Front. Microbiol.">
        <title>Prospects for Fungal Bioremediation of Acidic Radioactive Waste Sites: Characterization and Genome Sequence of Rhodotorula taiwanensis MD1149.</title>
        <authorList>
            <person name="Tkavc R."/>
            <person name="Matrosova V.Y."/>
            <person name="Grichenko O.E."/>
            <person name="Gostincar C."/>
            <person name="Volpe R.P."/>
            <person name="Klimenkova P."/>
            <person name="Gaidamakova E.K."/>
            <person name="Zhou C.E."/>
            <person name="Stewart B.J."/>
            <person name="Lyman M.G."/>
            <person name="Malfatti S.A."/>
            <person name="Rubinfeld B."/>
            <person name="Courtot M."/>
            <person name="Singh J."/>
            <person name="Dalgard C.L."/>
            <person name="Hamilton T."/>
            <person name="Frey K.G."/>
            <person name="Gunde-Cimerman N."/>
            <person name="Dugan L."/>
            <person name="Daly M.J."/>
        </authorList>
    </citation>
    <scope>NUCLEOTIDE SEQUENCE [LARGE SCALE GENOMIC DNA]</scope>
    <source>
        <strain evidence="3 4">MD1149</strain>
    </source>
</reference>
<name>A0A2S5B127_9BASI</name>
<feature type="region of interest" description="Disordered" evidence="2">
    <location>
        <begin position="362"/>
        <end position="405"/>
    </location>
</feature>
<dbReference type="Proteomes" id="UP000237144">
    <property type="component" value="Unassembled WGS sequence"/>
</dbReference>
<organism evidence="3 4">
    <name type="scientific">Rhodotorula taiwanensis</name>
    <dbReference type="NCBI Taxonomy" id="741276"/>
    <lineage>
        <taxon>Eukaryota</taxon>
        <taxon>Fungi</taxon>
        <taxon>Dikarya</taxon>
        <taxon>Basidiomycota</taxon>
        <taxon>Pucciniomycotina</taxon>
        <taxon>Microbotryomycetes</taxon>
        <taxon>Sporidiobolales</taxon>
        <taxon>Sporidiobolaceae</taxon>
        <taxon>Rhodotorula</taxon>
    </lineage>
</organism>
<accession>A0A2S5B127</accession>
<sequence>MANPARNALFQPSKNRPMNGGRGGGPSSVSGAARNTTARKPLPPPHPGPAPTPAPAPHPNGNPAPAPMHAKPLYPRAIPYSDAKLREQAKTMAELFCTVQRDEDFRDRISKTYKWPDMDKEGAQQLERALLKARLDEMNEREKAIARSYSRLTSVMLDLFGNLVDHAVQSRLEPLHRQVADQDAETKKLVKALDDEKEARSKDQARIDVLEQSVNSILRERAHGAQNASTAAVSPSIASPTVVSEADAKSGILTNAQLAEEYKSLNSKYRAVGHEVRALQADTKAQVARMTALEQDLKDKLDALGARFDKVEKELQVAKDPRMHRPGSAAPVPAPSAVDTAKQAAELAALRTQFDSLSSEIYSSLGKRPEPPASLDAASSTSDSASPRKVAKLSENATPNGTATAAGEADLLRERLFCVEARVGDHETRLSKAEKATQQQQQTMLDGKEAAKKGMSSSANDMDMSQDGNDQAGLDVLERRIKQLEDKGAPELALAPVKKEVDDLRREFEQRVPPLDAAEAPKAVLALVQEVQANVNTVSAAVDSLSAAGQPVLDALRAVLGTADDGSLLSTDQLRDRLGSLLTRCRDGLEQLSGRFDKVDERVDNHRDNLHELRRGIHTLDQQMATMAEFGEFMQEALPSMRDLYLLVKRAQDMGYIPQMNDLVPGSGDAAQPSVGGGGAASRGTTPSSASTTLGGSSKSGAGPRSTNGLANGSAGAVGGGSSGPTGSNRTSATPLPSANGLGAPGPAQVNAGAANGATPGGPPPPGAP</sequence>
<feature type="compositionally biased region" description="Low complexity" evidence="2">
    <location>
        <begin position="373"/>
        <end position="385"/>
    </location>
</feature>
<feature type="coiled-coil region" evidence="1">
    <location>
        <begin position="589"/>
        <end position="623"/>
    </location>
</feature>
<dbReference type="PANTHER" id="PTHR48125">
    <property type="entry name" value="LP07818P1"/>
    <property type="match status" value="1"/>
</dbReference>
<evidence type="ECO:0000256" key="2">
    <source>
        <dbReference type="SAM" id="MobiDB-lite"/>
    </source>
</evidence>